<evidence type="ECO:0000313" key="1">
    <source>
        <dbReference type="EMBL" id="KAB2813749.1"/>
    </source>
</evidence>
<evidence type="ECO:0000313" key="2">
    <source>
        <dbReference type="Proteomes" id="UP000468650"/>
    </source>
</evidence>
<name>A0A6N6RH97_9FLAO</name>
<dbReference type="Proteomes" id="UP000468650">
    <property type="component" value="Unassembled WGS sequence"/>
</dbReference>
<accession>A0A6N6RH97</accession>
<organism evidence="1 2">
    <name type="scientific">Phaeocystidibacter luteus</name>
    <dbReference type="NCBI Taxonomy" id="911197"/>
    <lineage>
        <taxon>Bacteria</taxon>
        <taxon>Pseudomonadati</taxon>
        <taxon>Bacteroidota</taxon>
        <taxon>Flavobacteriia</taxon>
        <taxon>Flavobacteriales</taxon>
        <taxon>Phaeocystidibacteraceae</taxon>
        <taxon>Phaeocystidibacter</taxon>
    </lineage>
</organism>
<proteinExistence type="predicted"/>
<gene>
    <name evidence="1" type="ORF">F8C67_06210</name>
</gene>
<comment type="caution">
    <text evidence="1">The sequence shown here is derived from an EMBL/GenBank/DDBJ whole genome shotgun (WGS) entry which is preliminary data.</text>
</comment>
<keyword evidence="2" id="KW-1185">Reference proteome</keyword>
<sequence>MKRLHIIIGVLLTGLIVSSCSSDRKSDAVFPPADVEVHEEVERDSTVQTWSHPDSLLSDFYYRYLRYDWRMSSVPEGYLSDRLQLALMVSGIDWDPFINGQDNSPFWIEEEPEFRPISEDGFTHRVILGPSSENPHEIFLRVSKINGDYRIDSLDFMSEDVLRTLQLWKDMNPDSANMFLEEVISHFKSEDWDRAENSEYYSKRYQKAVEVWNLPGIPLLGTSDWGPYVRTWNYDIYFSQEATFTHEIGWVSEGNYWTIPVKVIVEDGKYVVDSISEIDEDRMTAINLIGTYVLLDSLFDNCVEAKVTPIEFLRQGKVDLDSLVIHANMRELMIEEGDSLVPYIPNDYLILESNIDLGHLAYVYYPEFNLKEIELDWIQFENTSTKCDSIQAVLSSYSLFYVEDYSMDVIFLKPVFLP</sequence>
<protein>
    <submittedName>
        <fullName evidence="1">Uncharacterized protein</fullName>
    </submittedName>
</protein>
<dbReference type="RefSeq" id="WP_151666951.1">
    <property type="nucleotide sequence ID" value="NZ_WBVO01000003.1"/>
</dbReference>
<dbReference type="PROSITE" id="PS51257">
    <property type="entry name" value="PROKAR_LIPOPROTEIN"/>
    <property type="match status" value="1"/>
</dbReference>
<dbReference type="EMBL" id="WBVO01000003">
    <property type="protein sequence ID" value="KAB2813749.1"/>
    <property type="molecule type" value="Genomic_DNA"/>
</dbReference>
<dbReference type="Gene3D" id="3.10.450.50">
    <property type="match status" value="1"/>
</dbReference>
<dbReference type="AlphaFoldDB" id="A0A6N6RH97"/>
<reference evidence="1 2" key="1">
    <citation type="submission" date="2019-09" db="EMBL/GenBank/DDBJ databases">
        <title>Genomes of family Cryomorphaceae.</title>
        <authorList>
            <person name="Bowman J.P."/>
        </authorList>
    </citation>
    <scope>NUCLEOTIDE SEQUENCE [LARGE SCALE GENOMIC DNA]</scope>
    <source>
        <strain evidence="1 2">LMG 25704</strain>
    </source>
</reference>